<dbReference type="PANTHER" id="PTHR32071:SF57">
    <property type="entry name" value="C4-DICARBOXYLATE TRANSPORT TRANSCRIPTIONAL REGULATORY PROTEIN DCTD"/>
    <property type="match status" value="1"/>
</dbReference>
<keyword evidence="1" id="KW-0547">Nucleotide-binding</keyword>
<dbReference type="InterPro" id="IPR027417">
    <property type="entry name" value="P-loop_NTPase"/>
</dbReference>
<dbReference type="SUPFAM" id="SSF55785">
    <property type="entry name" value="PYP-like sensor domain (PAS domain)"/>
    <property type="match status" value="1"/>
</dbReference>
<dbReference type="Gene3D" id="3.30.450.20">
    <property type="entry name" value="PAS domain"/>
    <property type="match status" value="1"/>
</dbReference>
<dbReference type="SMART" id="SM00382">
    <property type="entry name" value="AAA"/>
    <property type="match status" value="1"/>
</dbReference>
<feature type="domain" description="Sigma-54 factor interaction" evidence="6">
    <location>
        <begin position="334"/>
        <end position="565"/>
    </location>
</feature>
<keyword evidence="8" id="KW-1185">Reference proteome</keyword>
<keyword evidence="5" id="KW-0804">Transcription</keyword>
<dbReference type="InterPro" id="IPR002078">
    <property type="entry name" value="Sigma_54_int"/>
</dbReference>
<evidence type="ECO:0000313" key="7">
    <source>
        <dbReference type="EMBL" id="MCQ4922494.1"/>
    </source>
</evidence>
<comment type="caution">
    <text evidence="7">The sequence shown here is derived from an EMBL/GenBank/DDBJ whole genome shotgun (WGS) entry which is preliminary data.</text>
</comment>
<evidence type="ECO:0000256" key="2">
    <source>
        <dbReference type="ARBA" id="ARBA00022840"/>
    </source>
</evidence>
<dbReference type="Gene3D" id="1.10.10.10">
    <property type="entry name" value="Winged helix-like DNA-binding domain superfamily/Winged helix DNA-binding domain"/>
    <property type="match status" value="1"/>
</dbReference>
<name>A0ABT1S7Q5_9FIRM</name>
<gene>
    <name evidence="7" type="ORF">NE686_05315</name>
</gene>
<dbReference type="InterPro" id="IPR025662">
    <property type="entry name" value="Sigma_54_int_dom_ATP-bd_1"/>
</dbReference>
<keyword evidence="3" id="KW-0805">Transcription regulation</keyword>
<accession>A0ABT1S7Q5</accession>
<evidence type="ECO:0000256" key="4">
    <source>
        <dbReference type="ARBA" id="ARBA00023125"/>
    </source>
</evidence>
<protein>
    <submittedName>
        <fullName evidence="7">Sigma 54-interacting transcriptional regulator</fullName>
    </submittedName>
</protein>
<keyword evidence="4" id="KW-0238">DNA-binding</keyword>
<dbReference type="InterPro" id="IPR025944">
    <property type="entry name" value="Sigma_54_int_dom_CS"/>
</dbReference>
<dbReference type="Gene3D" id="3.40.50.300">
    <property type="entry name" value="P-loop containing nucleotide triphosphate hydrolases"/>
    <property type="match status" value="1"/>
</dbReference>
<dbReference type="InterPro" id="IPR058031">
    <property type="entry name" value="AAA_lid_NorR"/>
</dbReference>
<dbReference type="InterPro" id="IPR035965">
    <property type="entry name" value="PAS-like_dom_sf"/>
</dbReference>
<dbReference type="InterPro" id="IPR025943">
    <property type="entry name" value="Sigma_54_int_dom_ATP-bd_2"/>
</dbReference>
<evidence type="ECO:0000313" key="8">
    <source>
        <dbReference type="Proteomes" id="UP001524478"/>
    </source>
</evidence>
<dbReference type="EMBL" id="JANGAC010000003">
    <property type="protein sequence ID" value="MCQ4922494.1"/>
    <property type="molecule type" value="Genomic_DNA"/>
</dbReference>
<dbReference type="InterPro" id="IPR003593">
    <property type="entry name" value="AAA+_ATPase"/>
</dbReference>
<evidence type="ECO:0000256" key="5">
    <source>
        <dbReference type="ARBA" id="ARBA00023163"/>
    </source>
</evidence>
<evidence type="ECO:0000256" key="1">
    <source>
        <dbReference type="ARBA" id="ARBA00022741"/>
    </source>
</evidence>
<evidence type="ECO:0000256" key="3">
    <source>
        <dbReference type="ARBA" id="ARBA00023015"/>
    </source>
</evidence>
<dbReference type="Pfam" id="PF00158">
    <property type="entry name" value="Sigma54_activat"/>
    <property type="match status" value="1"/>
</dbReference>
<dbReference type="PANTHER" id="PTHR32071">
    <property type="entry name" value="TRANSCRIPTIONAL REGULATORY PROTEIN"/>
    <property type="match status" value="1"/>
</dbReference>
<evidence type="ECO:0000259" key="6">
    <source>
        <dbReference type="PROSITE" id="PS50045"/>
    </source>
</evidence>
<organism evidence="7 8">
    <name type="scientific">Tissierella carlieri</name>
    <dbReference type="NCBI Taxonomy" id="689904"/>
    <lineage>
        <taxon>Bacteria</taxon>
        <taxon>Bacillati</taxon>
        <taxon>Bacillota</taxon>
        <taxon>Tissierellia</taxon>
        <taxon>Tissierellales</taxon>
        <taxon>Tissierellaceae</taxon>
        <taxon>Tissierella</taxon>
    </lineage>
</organism>
<proteinExistence type="predicted"/>
<dbReference type="CDD" id="cd00009">
    <property type="entry name" value="AAA"/>
    <property type="match status" value="1"/>
</dbReference>
<dbReference type="PROSITE" id="PS00676">
    <property type="entry name" value="SIGMA54_INTERACT_2"/>
    <property type="match status" value="1"/>
</dbReference>
<dbReference type="Gene3D" id="1.10.8.60">
    <property type="match status" value="1"/>
</dbReference>
<dbReference type="PROSITE" id="PS00675">
    <property type="entry name" value="SIGMA54_INTERACT_1"/>
    <property type="match status" value="1"/>
</dbReference>
<dbReference type="InterPro" id="IPR036388">
    <property type="entry name" value="WH-like_DNA-bd_sf"/>
</dbReference>
<dbReference type="Pfam" id="PF25601">
    <property type="entry name" value="AAA_lid_14"/>
    <property type="match status" value="1"/>
</dbReference>
<keyword evidence="2" id="KW-0067">ATP-binding</keyword>
<reference evidence="7 8" key="1">
    <citation type="submission" date="2022-06" db="EMBL/GenBank/DDBJ databases">
        <title>Isolation of gut microbiota from human fecal samples.</title>
        <authorList>
            <person name="Pamer E.G."/>
            <person name="Barat B."/>
            <person name="Waligurski E."/>
            <person name="Medina S."/>
            <person name="Paddock L."/>
            <person name="Mostad J."/>
        </authorList>
    </citation>
    <scope>NUCLEOTIDE SEQUENCE [LARGE SCALE GENOMIC DNA]</scope>
    <source>
        <strain evidence="7 8">DFI.7.95</strain>
    </source>
</reference>
<dbReference type="PROSITE" id="PS00688">
    <property type="entry name" value="SIGMA54_INTERACT_3"/>
    <property type="match status" value="1"/>
</dbReference>
<dbReference type="SUPFAM" id="SSF52540">
    <property type="entry name" value="P-loop containing nucleoside triphosphate hydrolases"/>
    <property type="match status" value="1"/>
</dbReference>
<dbReference type="Proteomes" id="UP001524478">
    <property type="component" value="Unassembled WGS sequence"/>
</dbReference>
<dbReference type="PROSITE" id="PS50045">
    <property type="entry name" value="SIGMA54_INTERACT_4"/>
    <property type="match status" value="1"/>
</dbReference>
<dbReference type="RefSeq" id="WP_256310732.1">
    <property type="nucleotide sequence ID" value="NZ_JANGAC010000003.1"/>
</dbReference>
<sequence length="675" mass="76300">MKKIIMITPGKVTSINLAIQLENIFGEYTEVKSYCLEDDLDFDPTNALVVLSSPNTMDKRIQDLIDNGLEYIVAQRVINHRYISELLNLPRGTEVLLVNDRPESSHEAMVQLQALGVNYIKYYPYYPGIASYPELDISVTVGEPHLVPFGVKKVINIGTRQIDIVTVVDIANRLGLMKALGDRLSSQYVNHIINLLNRINDTAKDMRIISSRLETVANCLAKAIIYINKSGDVIVSNQEMCNILKCSYEDIVGKNIKDILPQILKINGHDEVDIIRIHNKELFVTSNVIEGKGSEDGIIYTFEKSEEIEKNEHEIRRRTSENAIRTNYYTFDDIFYKSSNMKDLINKVKSFALTDSTILIQGESGTGKELFAQSIHSASHRASGPFVPVNFASMSSSLIESELFGYEEGSFTGAMKGGKRGLFEEAHGGTIFLDEIGDASLDFQCRLLRVIQERQVRRVGGLKEIPINVRLIAATNKDLASEVRKGNFRADLYYRLNVLPVRMLSLRERKQDILVLANLFLQRYSSGKISNIEHALEIDAINLLYEYDWPGNIRQLENAMEYIANVWRKDKKLSVRELPEYITHSSDKLEGSILIDILGNNTIWILRKIMNFNGLGRRYLAELAKEEDIDLTEGKIRSLLNSAEVLGLVETNTGRKGTVLTEKGYKLMSSINNIK</sequence>